<evidence type="ECO:0000313" key="1">
    <source>
        <dbReference type="EMBL" id="UXD22059.1"/>
    </source>
</evidence>
<proteinExistence type="predicted"/>
<protein>
    <submittedName>
        <fullName evidence="1">Uncharacterized protein</fullName>
    </submittedName>
</protein>
<keyword evidence="2" id="KW-1185">Reference proteome</keyword>
<dbReference type="Proteomes" id="UP001063698">
    <property type="component" value="Chromosome"/>
</dbReference>
<gene>
    <name evidence="1" type="ORF">IPA_01245</name>
</gene>
<sequence length="154" mass="17655">MSKDNQYNFEFVSNFLKTALGKFIFGVPDEIITTRDGTNLLIYRTEENLMPSLIQLARKYGADGVELHLTLPQGKPPERIHVSFYVYKCVKGSKICQRVIPVYILDEKSTEGYVRLFSDINTLERKIKTSCERLLENIAKGVSSRHMKKCGKCK</sequence>
<dbReference type="AlphaFoldDB" id="A0A977KAG5"/>
<name>A0A977KAG5_9CREN</name>
<evidence type="ECO:0000313" key="2">
    <source>
        <dbReference type="Proteomes" id="UP001063698"/>
    </source>
</evidence>
<organism evidence="1 2">
    <name type="scientific">Ignicoccus pacificus DSM 13166</name>
    <dbReference type="NCBI Taxonomy" id="940294"/>
    <lineage>
        <taxon>Archaea</taxon>
        <taxon>Thermoproteota</taxon>
        <taxon>Thermoprotei</taxon>
        <taxon>Desulfurococcales</taxon>
        <taxon>Desulfurococcaceae</taxon>
        <taxon>Ignicoccus</taxon>
    </lineage>
</organism>
<dbReference type="EMBL" id="CP006868">
    <property type="protein sequence ID" value="UXD22059.1"/>
    <property type="molecule type" value="Genomic_DNA"/>
</dbReference>
<accession>A0A977KAG5</accession>
<dbReference type="KEGG" id="ipc:IPA_01245"/>
<reference evidence="1" key="1">
    <citation type="submission" date="2013-11" db="EMBL/GenBank/DDBJ databases">
        <title>Comparative genomics of Ignicoccus.</title>
        <authorList>
            <person name="Podar M."/>
        </authorList>
    </citation>
    <scope>NUCLEOTIDE SEQUENCE</scope>
    <source>
        <strain evidence="1">DSM 13166</strain>
    </source>
</reference>